<dbReference type="PANTHER" id="PTHR11527">
    <property type="entry name" value="HEAT-SHOCK PROTEIN 20 FAMILY MEMBER"/>
    <property type="match status" value="1"/>
</dbReference>
<proteinExistence type="inferred from homology"/>
<evidence type="ECO:0000313" key="6">
    <source>
        <dbReference type="Proteomes" id="UP000885826"/>
    </source>
</evidence>
<dbReference type="CDD" id="cd06464">
    <property type="entry name" value="ACD_sHsps-like"/>
    <property type="match status" value="1"/>
</dbReference>
<dbReference type="PROSITE" id="PS01031">
    <property type="entry name" value="SHSP"/>
    <property type="match status" value="1"/>
</dbReference>
<dbReference type="EMBL" id="DRIG01000095">
    <property type="protein sequence ID" value="HEC79295.1"/>
    <property type="molecule type" value="Genomic_DNA"/>
</dbReference>
<reference evidence="5" key="1">
    <citation type="journal article" date="2020" name="mSystems">
        <title>Genome- and Community-Level Interaction Insights into Carbon Utilization and Element Cycling Functions of Hydrothermarchaeota in Hydrothermal Sediment.</title>
        <authorList>
            <person name="Zhou Z."/>
            <person name="Liu Y."/>
            <person name="Xu W."/>
            <person name="Pan J."/>
            <person name="Luo Z.H."/>
            <person name="Li M."/>
        </authorList>
    </citation>
    <scope>NUCLEOTIDE SEQUENCE</scope>
    <source>
        <strain evidence="5">HyVt-388</strain>
    </source>
</reference>
<feature type="domain" description="CS" evidence="4">
    <location>
        <begin position="34"/>
        <end position="146"/>
    </location>
</feature>
<comment type="caution">
    <text evidence="5">The sequence shown here is derived from an EMBL/GenBank/DDBJ whole genome shotgun (WGS) entry which is preliminary data.</text>
</comment>
<dbReference type="InterPro" id="IPR007052">
    <property type="entry name" value="CS_dom"/>
</dbReference>
<evidence type="ECO:0000313" key="5">
    <source>
        <dbReference type="EMBL" id="HEC79295.1"/>
    </source>
</evidence>
<evidence type="ECO:0000259" key="4">
    <source>
        <dbReference type="PROSITE" id="PS51203"/>
    </source>
</evidence>
<sequence>MADKFLDKWEPFRDMLNLRADMDRFFKSFFSGFPEEKEGFWSPVIDIEEDNENYIVKAELPGMKKEDIKVTVRDNVLSISGERKQEKETKDKTFHRIERSYGKFSRTISLPSTVDSNKIKATYKDGVLNITLPKLEEEKPRQIDVEIK</sequence>
<comment type="similarity">
    <text evidence="1 2">Belongs to the small heat shock protein (HSP20) family.</text>
</comment>
<dbReference type="SUPFAM" id="SSF49764">
    <property type="entry name" value="HSP20-like chaperones"/>
    <property type="match status" value="1"/>
</dbReference>
<dbReference type="Pfam" id="PF00011">
    <property type="entry name" value="HSP20"/>
    <property type="match status" value="1"/>
</dbReference>
<dbReference type="PROSITE" id="PS51203">
    <property type="entry name" value="CS"/>
    <property type="match status" value="1"/>
</dbReference>
<accession>A0A9C9ENL3</accession>
<gene>
    <name evidence="5" type="ORF">ENI34_09205</name>
</gene>
<dbReference type="InterPro" id="IPR002068">
    <property type="entry name" value="A-crystallin/Hsp20_dom"/>
</dbReference>
<dbReference type="Proteomes" id="UP000885826">
    <property type="component" value="Unassembled WGS sequence"/>
</dbReference>
<dbReference type="InterPro" id="IPR031107">
    <property type="entry name" value="Small_HSP"/>
</dbReference>
<dbReference type="Gene3D" id="2.60.40.790">
    <property type="match status" value="1"/>
</dbReference>
<protein>
    <submittedName>
        <fullName evidence="5">Hsp20/alpha crystallin family protein</fullName>
    </submittedName>
</protein>
<evidence type="ECO:0000256" key="1">
    <source>
        <dbReference type="PROSITE-ProRule" id="PRU00285"/>
    </source>
</evidence>
<feature type="domain" description="SHSP" evidence="3">
    <location>
        <begin position="35"/>
        <end position="148"/>
    </location>
</feature>
<evidence type="ECO:0000259" key="3">
    <source>
        <dbReference type="PROSITE" id="PS01031"/>
    </source>
</evidence>
<evidence type="ECO:0000256" key="2">
    <source>
        <dbReference type="RuleBase" id="RU003616"/>
    </source>
</evidence>
<name>A0A9C9ENL3_UNCW3</name>
<dbReference type="InterPro" id="IPR008978">
    <property type="entry name" value="HSP20-like_chaperone"/>
</dbReference>
<organism evidence="5 6">
    <name type="scientific">candidate division WOR-3 bacterium</name>
    <dbReference type="NCBI Taxonomy" id="2052148"/>
    <lineage>
        <taxon>Bacteria</taxon>
        <taxon>Bacteria division WOR-3</taxon>
    </lineage>
</organism>
<dbReference type="AlphaFoldDB" id="A0A9C9ENL3"/>